<accession>A0A370GI28</accession>
<evidence type="ECO:0000313" key="2">
    <source>
        <dbReference type="EMBL" id="RDI43468.1"/>
    </source>
</evidence>
<comment type="caution">
    <text evidence="2">The sequence shown here is derived from an EMBL/GenBank/DDBJ whole genome shotgun (WGS) entry which is preliminary data.</text>
</comment>
<keyword evidence="2" id="KW-0808">Transferase</keyword>
<dbReference type="InterPro" id="IPR011009">
    <property type="entry name" value="Kinase-like_dom_sf"/>
</dbReference>
<protein>
    <submittedName>
        <fullName evidence="2">Phosphotransferase family enzyme</fullName>
    </submittedName>
</protein>
<dbReference type="InterPro" id="IPR002575">
    <property type="entry name" value="Aminoglycoside_PTrfase"/>
</dbReference>
<evidence type="ECO:0000313" key="3">
    <source>
        <dbReference type="Proteomes" id="UP000255355"/>
    </source>
</evidence>
<dbReference type="STRING" id="1210089.GCA_001613165_06467"/>
<dbReference type="GO" id="GO:0016740">
    <property type="term" value="F:transferase activity"/>
    <property type="evidence" value="ECO:0007669"/>
    <property type="project" value="UniProtKB-KW"/>
</dbReference>
<dbReference type="AlphaFoldDB" id="A0A370GI28"/>
<evidence type="ECO:0000259" key="1">
    <source>
        <dbReference type="Pfam" id="PF01636"/>
    </source>
</evidence>
<name>A0A370GI28_9NOCA</name>
<dbReference type="Proteomes" id="UP000255355">
    <property type="component" value="Unassembled WGS sequence"/>
</dbReference>
<dbReference type="OrthoDB" id="2570531at2"/>
<dbReference type="Pfam" id="PF01636">
    <property type="entry name" value="APH"/>
    <property type="match status" value="1"/>
</dbReference>
<dbReference type="Gene3D" id="3.90.1200.10">
    <property type="match status" value="1"/>
</dbReference>
<organism evidence="2 3">
    <name type="scientific">Nocardia mexicana</name>
    <dbReference type="NCBI Taxonomy" id="279262"/>
    <lineage>
        <taxon>Bacteria</taxon>
        <taxon>Bacillati</taxon>
        <taxon>Actinomycetota</taxon>
        <taxon>Actinomycetes</taxon>
        <taxon>Mycobacteriales</taxon>
        <taxon>Nocardiaceae</taxon>
        <taxon>Nocardia</taxon>
    </lineage>
</organism>
<dbReference type="EMBL" id="QQAZ01000021">
    <property type="protein sequence ID" value="RDI43468.1"/>
    <property type="molecule type" value="Genomic_DNA"/>
</dbReference>
<proteinExistence type="predicted"/>
<feature type="domain" description="Aminoglycoside phosphotransferase" evidence="1">
    <location>
        <begin position="16"/>
        <end position="138"/>
    </location>
</feature>
<dbReference type="RefSeq" id="WP_068028507.1">
    <property type="nucleotide sequence ID" value="NZ_QQAZ01000021.1"/>
</dbReference>
<dbReference type="SUPFAM" id="SSF56112">
    <property type="entry name" value="Protein kinase-like (PK-like)"/>
    <property type="match status" value="1"/>
</dbReference>
<keyword evidence="3" id="KW-1185">Reference proteome</keyword>
<gene>
    <name evidence="2" type="ORF">DFR68_12125</name>
</gene>
<sequence>MFTNLADMANKRGLTSRHAQAVGRAVARLHSESAAGEPNDQGVPRCVPVDLVLGLDAERWASASRAELEVWSLLHGDRPLCRSLLEFAAGERQLEPVPLHGDLRLENIHLTGEGDVVTELHSSGSGDPARDLGRFLGDIVYWALLSIIKDVDGTFSMDVDFDDRDIIERGFLQLQDRSEVMVEFWSSYIDNLTLPAARLDLHGWTNGVAVRTVSWAGWHMFERMLAENTYRNRLLSIYRCIAGISRGLLLSPRDYRDTLGLVQL</sequence>
<reference evidence="2 3" key="1">
    <citation type="submission" date="2018-07" db="EMBL/GenBank/DDBJ databases">
        <title>Genomic Encyclopedia of Type Strains, Phase IV (KMG-IV): sequencing the most valuable type-strain genomes for metagenomic binning, comparative biology and taxonomic classification.</title>
        <authorList>
            <person name="Goeker M."/>
        </authorList>
    </citation>
    <scope>NUCLEOTIDE SEQUENCE [LARGE SCALE GENOMIC DNA]</scope>
    <source>
        <strain evidence="2 3">DSM 44952</strain>
    </source>
</reference>